<dbReference type="Gene3D" id="3.40.50.720">
    <property type="entry name" value="NAD(P)-binding Rossmann-like Domain"/>
    <property type="match status" value="1"/>
</dbReference>
<evidence type="ECO:0000313" key="4">
    <source>
        <dbReference type="Proteomes" id="UP000272474"/>
    </source>
</evidence>
<dbReference type="PROSITE" id="PS00061">
    <property type="entry name" value="ADH_SHORT"/>
    <property type="match status" value="1"/>
</dbReference>
<dbReference type="AlphaFoldDB" id="A0A3A9YRS2"/>
<dbReference type="PANTHER" id="PTHR42760:SF40">
    <property type="entry name" value="3-OXOACYL-[ACYL-CARRIER-PROTEIN] REDUCTASE, CHLOROPLASTIC"/>
    <property type="match status" value="1"/>
</dbReference>
<keyword evidence="4" id="KW-1185">Reference proteome</keyword>
<dbReference type="EMBL" id="RBAL01000020">
    <property type="protein sequence ID" value="RKN38037.1"/>
    <property type="molecule type" value="Genomic_DNA"/>
</dbReference>
<protein>
    <submittedName>
        <fullName evidence="3">SDR family oxidoreductase</fullName>
    </submittedName>
</protein>
<dbReference type="GO" id="GO:0030497">
    <property type="term" value="P:fatty acid elongation"/>
    <property type="evidence" value="ECO:0007669"/>
    <property type="project" value="TreeGrafter"/>
</dbReference>
<dbReference type="CDD" id="cd05233">
    <property type="entry name" value="SDR_c"/>
    <property type="match status" value="1"/>
</dbReference>
<dbReference type="InterPro" id="IPR020904">
    <property type="entry name" value="Sc_DH/Rdtase_CS"/>
</dbReference>
<evidence type="ECO:0000313" key="3">
    <source>
        <dbReference type="EMBL" id="RKN38037.1"/>
    </source>
</evidence>
<organism evidence="3 4">
    <name type="scientific">Streptomyces hoynatensis</name>
    <dbReference type="NCBI Taxonomy" id="1141874"/>
    <lineage>
        <taxon>Bacteria</taxon>
        <taxon>Bacillati</taxon>
        <taxon>Actinomycetota</taxon>
        <taxon>Actinomycetes</taxon>
        <taxon>Kitasatosporales</taxon>
        <taxon>Streptomycetaceae</taxon>
        <taxon>Streptomyces</taxon>
    </lineage>
</organism>
<dbReference type="PRINTS" id="PR00080">
    <property type="entry name" value="SDRFAMILY"/>
</dbReference>
<reference evidence="3 4" key="1">
    <citation type="journal article" date="2014" name="Int. J. Syst. Evol. Microbiol.">
        <title>Streptomyces hoynatensis sp. nov., isolated from deep marine sediment.</title>
        <authorList>
            <person name="Veyisoglu A."/>
            <person name="Sahin N."/>
        </authorList>
    </citation>
    <scope>NUCLEOTIDE SEQUENCE [LARGE SCALE GENOMIC DNA]</scope>
    <source>
        <strain evidence="3 4">KCTC 29097</strain>
    </source>
</reference>
<accession>A0A3A9YRS2</accession>
<dbReference type="Proteomes" id="UP000272474">
    <property type="component" value="Unassembled WGS sequence"/>
</dbReference>
<dbReference type="InterPro" id="IPR002347">
    <property type="entry name" value="SDR_fam"/>
</dbReference>
<evidence type="ECO:0000256" key="1">
    <source>
        <dbReference type="ARBA" id="ARBA00006484"/>
    </source>
</evidence>
<dbReference type="SMART" id="SM00822">
    <property type="entry name" value="PKS_KR"/>
    <property type="match status" value="1"/>
</dbReference>
<dbReference type="GO" id="GO:0016616">
    <property type="term" value="F:oxidoreductase activity, acting on the CH-OH group of donors, NAD or NADP as acceptor"/>
    <property type="evidence" value="ECO:0007669"/>
    <property type="project" value="TreeGrafter"/>
</dbReference>
<dbReference type="PANTHER" id="PTHR42760">
    <property type="entry name" value="SHORT-CHAIN DEHYDROGENASES/REDUCTASES FAMILY MEMBER"/>
    <property type="match status" value="1"/>
</dbReference>
<dbReference type="Pfam" id="PF13561">
    <property type="entry name" value="adh_short_C2"/>
    <property type="match status" value="1"/>
</dbReference>
<comment type="caution">
    <text evidence="3">The sequence shown here is derived from an EMBL/GenBank/DDBJ whole genome shotgun (WGS) entry which is preliminary data.</text>
</comment>
<feature type="domain" description="Ketoreductase" evidence="2">
    <location>
        <begin position="4"/>
        <end position="190"/>
    </location>
</feature>
<evidence type="ECO:0000259" key="2">
    <source>
        <dbReference type="SMART" id="SM00822"/>
    </source>
</evidence>
<dbReference type="InterPro" id="IPR036291">
    <property type="entry name" value="NAD(P)-bd_dom_sf"/>
</dbReference>
<name>A0A3A9YRS2_9ACTN</name>
<dbReference type="InterPro" id="IPR057326">
    <property type="entry name" value="KR_dom"/>
</dbReference>
<gene>
    <name evidence="3" type="ORF">D7294_25975</name>
</gene>
<sequence length="250" mass="25573">MAGRTVIITGGGTGIGLATAKTFARDGDTPVLIGRRSDVLARAADSVPGAVTYQADVADPDEAAGAAEFVGEEFGTVDVLVLAAGGIGLLEPGPAVDAAPLTALAHEWTASFRSNVLTAVLLTEALRDRLASPGGRVLFVSSIAAYRGSGNGAYGASKAALHPYAFDLARALGPRGITVNVVAPGLVVDTEFFGGRQTPERRQALIDETLDKRAGTPGDVAETLYWLASHAASHVTAQILQVNGGAERGR</sequence>
<dbReference type="SUPFAM" id="SSF51735">
    <property type="entry name" value="NAD(P)-binding Rossmann-fold domains"/>
    <property type="match status" value="1"/>
</dbReference>
<dbReference type="OrthoDB" id="3210335at2"/>
<dbReference type="RefSeq" id="WP_120683945.1">
    <property type="nucleotide sequence ID" value="NZ_RBAL01000020.1"/>
</dbReference>
<comment type="similarity">
    <text evidence="1">Belongs to the short-chain dehydrogenases/reductases (SDR) family.</text>
</comment>
<proteinExistence type="inferred from homology"/>
<dbReference type="PRINTS" id="PR00081">
    <property type="entry name" value="GDHRDH"/>
</dbReference>